<evidence type="ECO:0000256" key="3">
    <source>
        <dbReference type="ARBA" id="ARBA00023015"/>
    </source>
</evidence>
<protein>
    <recommendedName>
        <fullName evidence="7">Zn(2)-C6 fungal-type domain-containing protein</fullName>
    </recommendedName>
</protein>
<evidence type="ECO:0000313" key="8">
    <source>
        <dbReference type="EMBL" id="KAF9783513.1"/>
    </source>
</evidence>
<keyword evidence="3" id="KW-0805">Transcription regulation</keyword>
<dbReference type="InterPro" id="IPR001138">
    <property type="entry name" value="Zn2Cys6_DnaBD"/>
</dbReference>
<comment type="caution">
    <text evidence="8">The sequence shown here is derived from an EMBL/GenBank/DDBJ whole genome shotgun (WGS) entry which is preliminary data.</text>
</comment>
<dbReference type="SUPFAM" id="SSF57701">
    <property type="entry name" value="Zn2/Cys6 DNA-binding domain"/>
    <property type="match status" value="2"/>
</dbReference>
<dbReference type="GO" id="GO:0005634">
    <property type="term" value="C:nucleus"/>
    <property type="evidence" value="ECO:0007669"/>
    <property type="project" value="UniProtKB-SubCell"/>
</dbReference>
<feature type="compositionally biased region" description="Pro residues" evidence="6">
    <location>
        <begin position="111"/>
        <end position="121"/>
    </location>
</feature>
<feature type="region of interest" description="Disordered" evidence="6">
    <location>
        <begin position="102"/>
        <end position="133"/>
    </location>
</feature>
<feature type="domain" description="Zn(2)-C6 fungal-type" evidence="7">
    <location>
        <begin position="22"/>
        <end position="53"/>
    </location>
</feature>
<dbReference type="GO" id="GO:0008270">
    <property type="term" value="F:zinc ion binding"/>
    <property type="evidence" value="ECO:0007669"/>
    <property type="project" value="InterPro"/>
</dbReference>
<dbReference type="GO" id="GO:0000981">
    <property type="term" value="F:DNA-binding transcription factor activity, RNA polymerase II-specific"/>
    <property type="evidence" value="ECO:0007669"/>
    <property type="project" value="InterPro"/>
</dbReference>
<dbReference type="Gene3D" id="4.10.240.10">
    <property type="entry name" value="Zn(2)-C6 fungal-type DNA-binding domain"/>
    <property type="match status" value="2"/>
</dbReference>
<feature type="region of interest" description="Disordered" evidence="6">
    <location>
        <begin position="608"/>
        <end position="628"/>
    </location>
</feature>
<dbReference type="PANTHER" id="PTHR47338">
    <property type="entry name" value="ZN(II)2CYS6 TRANSCRIPTION FACTOR (EUROFUNG)-RELATED"/>
    <property type="match status" value="1"/>
</dbReference>
<evidence type="ECO:0000256" key="5">
    <source>
        <dbReference type="ARBA" id="ARBA00023242"/>
    </source>
</evidence>
<proteinExistence type="predicted"/>
<dbReference type="Pfam" id="PF00172">
    <property type="entry name" value="Zn_clus"/>
    <property type="match status" value="2"/>
</dbReference>
<evidence type="ECO:0000256" key="6">
    <source>
        <dbReference type="SAM" id="MobiDB-lite"/>
    </source>
</evidence>
<evidence type="ECO:0000313" key="9">
    <source>
        <dbReference type="Proteomes" id="UP000736335"/>
    </source>
</evidence>
<dbReference type="InterPro" id="IPR036864">
    <property type="entry name" value="Zn2-C6_fun-type_DNA-bd_sf"/>
</dbReference>
<feature type="domain" description="Zn(2)-C6 fungal-type" evidence="7">
    <location>
        <begin position="70"/>
        <end position="101"/>
    </location>
</feature>
<dbReference type="OrthoDB" id="39175at2759"/>
<keyword evidence="2" id="KW-0479">Metal-binding</keyword>
<organism evidence="8 9">
    <name type="scientific">Thelephora terrestris</name>
    <dbReference type="NCBI Taxonomy" id="56493"/>
    <lineage>
        <taxon>Eukaryota</taxon>
        <taxon>Fungi</taxon>
        <taxon>Dikarya</taxon>
        <taxon>Basidiomycota</taxon>
        <taxon>Agaricomycotina</taxon>
        <taxon>Agaricomycetes</taxon>
        <taxon>Thelephorales</taxon>
        <taxon>Thelephoraceae</taxon>
        <taxon>Thelephora</taxon>
    </lineage>
</organism>
<dbReference type="SMART" id="SM00066">
    <property type="entry name" value="GAL4"/>
    <property type="match status" value="2"/>
</dbReference>
<accession>A0A9P6L5X9</accession>
<name>A0A9P6L5X9_9AGAM</name>
<keyword evidence="9" id="KW-1185">Reference proteome</keyword>
<dbReference type="EMBL" id="WIUZ02000010">
    <property type="protein sequence ID" value="KAF9783513.1"/>
    <property type="molecule type" value="Genomic_DNA"/>
</dbReference>
<evidence type="ECO:0000256" key="2">
    <source>
        <dbReference type="ARBA" id="ARBA00022723"/>
    </source>
</evidence>
<evidence type="ECO:0000256" key="1">
    <source>
        <dbReference type="ARBA" id="ARBA00004123"/>
    </source>
</evidence>
<sequence length="628" mass="69362">MLPLVFVTTSFPGTTSSVTRRACAACRAVKVRCIQGTPRCARCTDMGIEDCRYDPVKKRGIGNTLRTGGACIPCRRKKTRCDAKHPCTTCVNRDRGAGCVYKKTRSSDNVPPRPQKSPPRDAPFLASSDPSGSGSSYFRHYGLLERSSTPAEQPALDVCLQMVPVPPLNPTVAEQVFGATEYPPPPTLPPLTTLPSIRFQAVPRPLSLPLSVIPPERLQVSNASGCGLDMAFRLKALCQLNKLGLYFTPEKQEAILRGDTSDSVVHHFFVNAAHAMGMHFCAPAQTPAMVRLQARYIQMAWESIVSLNKTNQERDKAQALILVAHSFLILGTSAGAQLYLMKACKIIEKAKLQFLSESGLPVAFSEQVREEASVLSQAIFLENYIQLALDGLAPVKTARIEREFRSDLEGVYPCLFVICPLTMRTQSVLLVRDAVHALNSVDQGENTGERQRSCHHIVYALDTFSSDLMRNLEYFSSIGDTNDVETIWTCCVICLAHLAALCHFMSQTDTTSSLFMNHLYDLTLEKLCNLSLKVHIESYSPFDVLTGKSWNTALDTIDARLGLCSDAEKGSLRNWKAVIEKAYEDFRANLPGFEPTSFDSLVLATDGRSENSSFPNLSEPKERERYGL</sequence>
<dbReference type="Proteomes" id="UP000736335">
    <property type="component" value="Unassembled WGS sequence"/>
</dbReference>
<reference evidence="8" key="1">
    <citation type="journal article" date="2020" name="Nat. Commun.">
        <title>Large-scale genome sequencing of mycorrhizal fungi provides insights into the early evolution of symbiotic traits.</title>
        <authorList>
            <person name="Miyauchi S."/>
            <person name="Kiss E."/>
            <person name="Kuo A."/>
            <person name="Drula E."/>
            <person name="Kohler A."/>
            <person name="Sanchez-Garcia M."/>
            <person name="Morin E."/>
            <person name="Andreopoulos B."/>
            <person name="Barry K.W."/>
            <person name="Bonito G."/>
            <person name="Buee M."/>
            <person name="Carver A."/>
            <person name="Chen C."/>
            <person name="Cichocki N."/>
            <person name="Clum A."/>
            <person name="Culley D."/>
            <person name="Crous P.W."/>
            <person name="Fauchery L."/>
            <person name="Girlanda M."/>
            <person name="Hayes R.D."/>
            <person name="Keri Z."/>
            <person name="LaButti K."/>
            <person name="Lipzen A."/>
            <person name="Lombard V."/>
            <person name="Magnuson J."/>
            <person name="Maillard F."/>
            <person name="Murat C."/>
            <person name="Nolan M."/>
            <person name="Ohm R.A."/>
            <person name="Pangilinan J."/>
            <person name="Pereira M.F."/>
            <person name="Perotto S."/>
            <person name="Peter M."/>
            <person name="Pfister S."/>
            <person name="Riley R."/>
            <person name="Sitrit Y."/>
            <person name="Stielow J.B."/>
            <person name="Szollosi G."/>
            <person name="Zifcakova L."/>
            <person name="Stursova M."/>
            <person name="Spatafora J.W."/>
            <person name="Tedersoo L."/>
            <person name="Vaario L.M."/>
            <person name="Yamada A."/>
            <person name="Yan M."/>
            <person name="Wang P."/>
            <person name="Xu J."/>
            <person name="Bruns T."/>
            <person name="Baldrian P."/>
            <person name="Vilgalys R."/>
            <person name="Dunand C."/>
            <person name="Henrissat B."/>
            <person name="Grigoriev I.V."/>
            <person name="Hibbett D."/>
            <person name="Nagy L.G."/>
            <person name="Martin F.M."/>
        </authorList>
    </citation>
    <scope>NUCLEOTIDE SEQUENCE</scope>
    <source>
        <strain evidence="8">UH-Tt-Lm1</strain>
    </source>
</reference>
<dbReference type="PROSITE" id="PS00463">
    <property type="entry name" value="ZN2_CY6_FUNGAL_1"/>
    <property type="match status" value="2"/>
</dbReference>
<feature type="compositionally biased region" description="Basic and acidic residues" evidence="6">
    <location>
        <begin position="619"/>
        <end position="628"/>
    </location>
</feature>
<evidence type="ECO:0000256" key="4">
    <source>
        <dbReference type="ARBA" id="ARBA00023163"/>
    </source>
</evidence>
<dbReference type="PANTHER" id="PTHR47338:SF5">
    <property type="entry name" value="ZN(II)2CYS6 TRANSCRIPTION FACTOR (EUROFUNG)"/>
    <property type="match status" value="1"/>
</dbReference>
<dbReference type="CDD" id="cd00067">
    <property type="entry name" value="GAL4"/>
    <property type="match status" value="2"/>
</dbReference>
<reference evidence="8" key="2">
    <citation type="submission" date="2020-11" db="EMBL/GenBank/DDBJ databases">
        <authorList>
            <consortium name="DOE Joint Genome Institute"/>
            <person name="Kuo A."/>
            <person name="Miyauchi S."/>
            <person name="Kiss E."/>
            <person name="Drula E."/>
            <person name="Kohler A."/>
            <person name="Sanchez-Garcia M."/>
            <person name="Andreopoulos B."/>
            <person name="Barry K.W."/>
            <person name="Bonito G."/>
            <person name="Buee M."/>
            <person name="Carver A."/>
            <person name="Chen C."/>
            <person name="Cichocki N."/>
            <person name="Clum A."/>
            <person name="Culley D."/>
            <person name="Crous P.W."/>
            <person name="Fauchery L."/>
            <person name="Girlanda M."/>
            <person name="Hayes R."/>
            <person name="Keri Z."/>
            <person name="Labutti K."/>
            <person name="Lipzen A."/>
            <person name="Lombard V."/>
            <person name="Magnuson J."/>
            <person name="Maillard F."/>
            <person name="Morin E."/>
            <person name="Murat C."/>
            <person name="Nolan M."/>
            <person name="Ohm R."/>
            <person name="Pangilinan J."/>
            <person name="Pereira M."/>
            <person name="Perotto S."/>
            <person name="Peter M."/>
            <person name="Riley R."/>
            <person name="Sitrit Y."/>
            <person name="Stielow B."/>
            <person name="Szollosi G."/>
            <person name="Zifcakova L."/>
            <person name="Stursova M."/>
            <person name="Spatafora J.W."/>
            <person name="Tedersoo L."/>
            <person name="Vaario L.-M."/>
            <person name="Yamada A."/>
            <person name="Yan M."/>
            <person name="Wang P."/>
            <person name="Xu J."/>
            <person name="Bruns T."/>
            <person name="Baldrian P."/>
            <person name="Vilgalys R."/>
            <person name="Henrissat B."/>
            <person name="Grigoriev I.V."/>
            <person name="Hibbett D."/>
            <person name="Nagy L.G."/>
            <person name="Martin F.M."/>
        </authorList>
    </citation>
    <scope>NUCLEOTIDE SEQUENCE</scope>
    <source>
        <strain evidence="8">UH-Tt-Lm1</strain>
    </source>
</reference>
<keyword evidence="4" id="KW-0804">Transcription</keyword>
<gene>
    <name evidence="8" type="ORF">BJ322DRAFT_158918</name>
</gene>
<dbReference type="AlphaFoldDB" id="A0A9P6L5X9"/>
<evidence type="ECO:0000259" key="7">
    <source>
        <dbReference type="PROSITE" id="PS50048"/>
    </source>
</evidence>
<dbReference type="PROSITE" id="PS50048">
    <property type="entry name" value="ZN2_CY6_FUNGAL_2"/>
    <property type="match status" value="2"/>
</dbReference>
<comment type="subcellular location">
    <subcellularLocation>
        <location evidence="1">Nucleus</location>
    </subcellularLocation>
</comment>
<keyword evidence="5" id="KW-0539">Nucleus</keyword>
<dbReference type="InterPro" id="IPR050815">
    <property type="entry name" value="TF_fung"/>
</dbReference>